<reference evidence="7 8" key="1">
    <citation type="submission" date="2017-04" db="EMBL/GenBank/DDBJ databases">
        <title>Draft genome sequence of Zooshikella ganghwensis VG4 isolated from Red Sea sediments.</title>
        <authorList>
            <person name="Rehman Z."/>
            <person name="Alam I."/>
            <person name="Kamau A."/>
            <person name="Bajic V."/>
            <person name="Leiknes T."/>
        </authorList>
    </citation>
    <scope>NUCLEOTIDE SEQUENCE [LARGE SCALE GENOMIC DNA]</scope>
    <source>
        <strain evidence="7 8">VG4</strain>
    </source>
</reference>
<feature type="transmembrane region" description="Helical" evidence="6">
    <location>
        <begin position="79"/>
        <end position="96"/>
    </location>
</feature>
<dbReference type="Pfam" id="PF03899">
    <property type="entry name" value="ATP-synt_I"/>
    <property type="match status" value="1"/>
</dbReference>
<feature type="transmembrane region" description="Helical" evidence="6">
    <location>
        <begin position="12"/>
        <end position="31"/>
    </location>
</feature>
<evidence type="ECO:0000256" key="1">
    <source>
        <dbReference type="ARBA" id="ARBA00004651"/>
    </source>
</evidence>
<accession>A0A4P9VVQ1</accession>
<name>A0A4P9VVQ1_9GAMM</name>
<dbReference type="InterPro" id="IPR005598">
    <property type="entry name" value="ATP_synth_I"/>
</dbReference>
<evidence type="ECO:0000313" key="8">
    <source>
        <dbReference type="Proteomes" id="UP000257039"/>
    </source>
</evidence>
<proteinExistence type="predicted"/>
<keyword evidence="8" id="KW-1185">Reference proteome</keyword>
<feature type="transmembrane region" description="Helical" evidence="6">
    <location>
        <begin position="37"/>
        <end position="59"/>
    </location>
</feature>
<evidence type="ECO:0000256" key="3">
    <source>
        <dbReference type="ARBA" id="ARBA00022692"/>
    </source>
</evidence>
<comment type="caution">
    <text evidence="7">The sequence shown here is derived from an EMBL/GenBank/DDBJ whole genome shotgun (WGS) entry which is preliminary data.</text>
</comment>
<evidence type="ECO:0000313" key="7">
    <source>
        <dbReference type="EMBL" id="RDH46474.1"/>
    </source>
</evidence>
<dbReference type="GO" id="GO:0005886">
    <property type="term" value="C:plasma membrane"/>
    <property type="evidence" value="ECO:0007669"/>
    <property type="project" value="UniProtKB-SubCell"/>
</dbReference>
<evidence type="ECO:0000256" key="6">
    <source>
        <dbReference type="SAM" id="Phobius"/>
    </source>
</evidence>
<organism evidence="7 8">
    <name type="scientific">Zooshikella ganghwensis</name>
    <dbReference type="NCBI Taxonomy" id="202772"/>
    <lineage>
        <taxon>Bacteria</taxon>
        <taxon>Pseudomonadati</taxon>
        <taxon>Pseudomonadota</taxon>
        <taxon>Gammaproteobacteria</taxon>
        <taxon>Oceanospirillales</taxon>
        <taxon>Zooshikellaceae</taxon>
        <taxon>Zooshikella</taxon>
    </lineage>
</organism>
<dbReference type="RefSeq" id="WP_094789227.1">
    <property type="nucleotide sequence ID" value="NZ_JAEVHG010000009.1"/>
</dbReference>
<keyword evidence="2" id="KW-1003">Cell membrane</keyword>
<gene>
    <name evidence="7" type="ORF">B9G39_25115</name>
</gene>
<evidence type="ECO:0000256" key="2">
    <source>
        <dbReference type="ARBA" id="ARBA00022475"/>
    </source>
</evidence>
<dbReference type="NCBIfam" id="NF004414">
    <property type="entry name" value="PRK05760.1"/>
    <property type="match status" value="1"/>
</dbReference>
<dbReference type="AlphaFoldDB" id="A0A4P9VVQ1"/>
<evidence type="ECO:0000256" key="4">
    <source>
        <dbReference type="ARBA" id="ARBA00022989"/>
    </source>
</evidence>
<keyword evidence="3 6" id="KW-0812">Transmembrane</keyword>
<sequence>MTAPHLRKPPIYRVIIIQLLITVLVALALWLHSTVVAYSALLGGLASLLPNAYLVSKAFAYSGARAAQKIARSFYKGEAGKFILTAMIFALVFIFIKPLNVFALFGTFIVVQMVNWFTAWIIKF</sequence>
<dbReference type="Proteomes" id="UP000257039">
    <property type="component" value="Unassembled WGS sequence"/>
</dbReference>
<keyword evidence="4 6" id="KW-1133">Transmembrane helix</keyword>
<keyword evidence="5 6" id="KW-0472">Membrane</keyword>
<dbReference type="EMBL" id="NDXW01000001">
    <property type="protein sequence ID" value="RDH46474.1"/>
    <property type="molecule type" value="Genomic_DNA"/>
</dbReference>
<feature type="transmembrane region" description="Helical" evidence="6">
    <location>
        <begin position="102"/>
        <end position="122"/>
    </location>
</feature>
<comment type="subcellular location">
    <subcellularLocation>
        <location evidence="1">Cell membrane</location>
        <topology evidence="1">Multi-pass membrane protein</topology>
    </subcellularLocation>
</comment>
<evidence type="ECO:0000256" key="5">
    <source>
        <dbReference type="ARBA" id="ARBA00023136"/>
    </source>
</evidence>
<protein>
    <submittedName>
        <fullName evidence="7">F0F1 ATP synthase subunit I</fullName>
    </submittedName>
</protein>